<sequence length="93" mass="10438">MEHPSYSPDLAPCDFFIGVWKSWEKEGLDIKDIVWPGNSHTPPQGVPEKFHLKITFLEEPPYINLAPPDPVSGKCSMNRGVLCRVANETQMDG</sequence>
<dbReference type="OrthoDB" id="5984008at2759"/>
<accession>A0A2J7PP05</accession>
<protein>
    <submittedName>
        <fullName evidence="1">Uncharacterized protein</fullName>
    </submittedName>
</protein>
<proteinExistence type="predicted"/>
<organism evidence="1 2">
    <name type="scientific">Cryptotermes secundus</name>
    <dbReference type="NCBI Taxonomy" id="105785"/>
    <lineage>
        <taxon>Eukaryota</taxon>
        <taxon>Metazoa</taxon>
        <taxon>Ecdysozoa</taxon>
        <taxon>Arthropoda</taxon>
        <taxon>Hexapoda</taxon>
        <taxon>Insecta</taxon>
        <taxon>Pterygota</taxon>
        <taxon>Neoptera</taxon>
        <taxon>Polyneoptera</taxon>
        <taxon>Dictyoptera</taxon>
        <taxon>Blattodea</taxon>
        <taxon>Blattoidea</taxon>
        <taxon>Termitoidae</taxon>
        <taxon>Kalotermitidae</taxon>
        <taxon>Cryptotermitinae</taxon>
        <taxon>Cryptotermes</taxon>
    </lineage>
</organism>
<keyword evidence="2" id="KW-1185">Reference proteome</keyword>
<dbReference type="STRING" id="105785.A0A2J7PP05"/>
<name>A0A2J7PP05_9NEOP</name>
<dbReference type="Proteomes" id="UP000235965">
    <property type="component" value="Unassembled WGS sequence"/>
</dbReference>
<gene>
    <name evidence="1" type="ORF">B7P43_G03328</name>
</gene>
<evidence type="ECO:0000313" key="2">
    <source>
        <dbReference type="Proteomes" id="UP000235965"/>
    </source>
</evidence>
<dbReference type="EMBL" id="NEVH01023280">
    <property type="protein sequence ID" value="PNF18072.1"/>
    <property type="molecule type" value="Genomic_DNA"/>
</dbReference>
<dbReference type="AlphaFoldDB" id="A0A2J7PP05"/>
<comment type="caution">
    <text evidence="1">The sequence shown here is derived from an EMBL/GenBank/DDBJ whole genome shotgun (WGS) entry which is preliminary data.</text>
</comment>
<evidence type="ECO:0000313" key="1">
    <source>
        <dbReference type="EMBL" id="PNF18072.1"/>
    </source>
</evidence>
<dbReference type="InParanoid" id="A0A2J7PP05"/>
<reference evidence="1 2" key="1">
    <citation type="submission" date="2017-12" db="EMBL/GenBank/DDBJ databases">
        <title>Hemimetabolous genomes reveal molecular basis of termite eusociality.</title>
        <authorList>
            <person name="Harrison M.C."/>
            <person name="Jongepier E."/>
            <person name="Robertson H.M."/>
            <person name="Arning N."/>
            <person name="Bitard-Feildel T."/>
            <person name="Chao H."/>
            <person name="Childers C.P."/>
            <person name="Dinh H."/>
            <person name="Doddapaneni H."/>
            <person name="Dugan S."/>
            <person name="Gowin J."/>
            <person name="Greiner C."/>
            <person name="Han Y."/>
            <person name="Hu H."/>
            <person name="Hughes D.S.T."/>
            <person name="Huylmans A.-K."/>
            <person name="Kemena C."/>
            <person name="Kremer L.P.M."/>
            <person name="Lee S.L."/>
            <person name="Lopez-Ezquerra A."/>
            <person name="Mallet L."/>
            <person name="Monroy-Kuhn J.M."/>
            <person name="Moser A."/>
            <person name="Murali S.C."/>
            <person name="Muzny D.M."/>
            <person name="Otani S."/>
            <person name="Piulachs M.-D."/>
            <person name="Poelchau M."/>
            <person name="Qu J."/>
            <person name="Schaub F."/>
            <person name="Wada-Katsumata A."/>
            <person name="Worley K.C."/>
            <person name="Xie Q."/>
            <person name="Ylla G."/>
            <person name="Poulsen M."/>
            <person name="Gibbs R.A."/>
            <person name="Schal C."/>
            <person name="Richards S."/>
            <person name="Belles X."/>
            <person name="Korb J."/>
            <person name="Bornberg-Bauer E."/>
        </authorList>
    </citation>
    <scope>NUCLEOTIDE SEQUENCE [LARGE SCALE GENOMIC DNA]</scope>
    <source>
        <tissue evidence="1">Whole body</tissue>
    </source>
</reference>